<accession>A0A4V6PSZ0</accession>
<dbReference type="OrthoDB" id="5476461at2"/>
<dbReference type="GO" id="GO:0006355">
    <property type="term" value="P:regulation of DNA-templated transcription"/>
    <property type="evidence" value="ECO:0007669"/>
    <property type="project" value="InterPro"/>
</dbReference>
<keyword evidence="3" id="KW-0804">Transcription</keyword>
<dbReference type="InterPro" id="IPR027417">
    <property type="entry name" value="P-loop_NTPase"/>
</dbReference>
<organism evidence="5 6">
    <name type="scientific">Paractinoplanes brasiliensis</name>
    <dbReference type="NCBI Taxonomy" id="52695"/>
    <lineage>
        <taxon>Bacteria</taxon>
        <taxon>Bacillati</taxon>
        <taxon>Actinomycetota</taxon>
        <taxon>Actinomycetes</taxon>
        <taxon>Micromonosporales</taxon>
        <taxon>Micromonosporaceae</taxon>
        <taxon>Paractinoplanes</taxon>
    </lineage>
</organism>
<keyword evidence="6" id="KW-1185">Reference proteome</keyword>
<dbReference type="SMART" id="SM00421">
    <property type="entry name" value="HTH_LUXR"/>
    <property type="match status" value="1"/>
</dbReference>
<keyword evidence="1" id="KW-0805">Transcription regulation</keyword>
<dbReference type="RefSeq" id="WP_133876063.1">
    <property type="nucleotide sequence ID" value="NZ_BOMD01000095.1"/>
</dbReference>
<dbReference type="SUPFAM" id="SSF48452">
    <property type="entry name" value="TPR-like"/>
    <property type="match status" value="1"/>
</dbReference>
<dbReference type="InterPro" id="IPR036388">
    <property type="entry name" value="WH-like_DNA-bd_sf"/>
</dbReference>
<dbReference type="GO" id="GO:0003677">
    <property type="term" value="F:DNA binding"/>
    <property type="evidence" value="ECO:0007669"/>
    <property type="project" value="UniProtKB-KW"/>
</dbReference>
<evidence type="ECO:0000313" key="6">
    <source>
        <dbReference type="Proteomes" id="UP000294901"/>
    </source>
</evidence>
<dbReference type="InterPro" id="IPR016032">
    <property type="entry name" value="Sig_transdc_resp-reg_C-effctor"/>
</dbReference>
<sequence>MTELVERGDQLAALDRAAGQGVLVLLGGEAGSGKTALLRQFCSGRPDVLWGSCDPLFTPRPLGPFADIARDTGGELAELVAAGAKAYRIAAALIRHAESAPGAVVVVEDLHWADEATIDVLCVLGRRAEKIPALIVGSWREDGLDRFHPLRRLLGGAVPVRRLDVPPLTVMAVAALAAPRGLDPYELHRATAGNPFFVSEVLASPGGGGIPPTVRDAVMARAAWLSAEANTVLEAVAIALPRAELWLIDALVPAAAEPLEQCLSSGILREAPGGVEFRHELARQSVEQSLPPHRRVALHRRALQALSRTGEVARLAHHADAAGDTEAVLRFAPAAAEQAASAGAHREAAAHYAHALRFGDALPPDARAGLLEARSYECYLAGRMDASIVALEQAVAHWRTTGDELRLGSALAQLSRGLWCAGRTAESAKSGDEALRLLEGQPPGRELALSYGVAAATHLNEERLDETIAWGERALAAAEDDVEVAAHSLNTIGTMQLLAGRPEGWTNLSRSLTLAERAGLDDHIGRAYIHLGWAMTRTRAYDLEPWLDRGVAACQELGLEAWEHYVVVHRARMRLDLGLTDTAVEDAEQVLRSAGSVPLLRLLALCVLGLARARQGDARQWEALDEALTLSDGQTELQYRAPVAIARAEAAWLDGRDPDADDGTFALAVERGASWVTGELAWLRRLAGFRAGAAGAIDPYAAQLAGQTRSAAARWTKLGCPYDAALALAGSDDETDLRTALAEFRRLGARPAAALIARRLRQRGVRDLPRGPRAETGQHPAHLTHREAEVLAHLGRGESNAAIAGRLCLSQRTVDHHVSAVLRKLGVANRREAAAEAARLRLVNP</sequence>
<evidence type="ECO:0000313" key="5">
    <source>
        <dbReference type="EMBL" id="TDO42128.1"/>
    </source>
</evidence>
<dbReference type="Pfam" id="PF00196">
    <property type="entry name" value="GerE"/>
    <property type="match status" value="1"/>
</dbReference>
<dbReference type="PRINTS" id="PR00038">
    <property type="entry name" value="HTHLUXR"/>
</dbReference>
<dbReference type="SUPFAM" id="SSF46894">
    <property type="entry name" value="C-terminal effector domain of the bipartite response regulators"/>
    <property type="match status" value="1"/>
</dbReference>
<protein>
    <submittedName>
        <fullName evidence="5">AAA ATPase-like protein</fullName>
    </submittedName>
</protein>
<dbReference type="InterPro" id="IPR041664">
    <property type="entry name" value="AAA_16"/>
</dbReference>
<dbReference type="CDD" id="cd06170">
    <property type="entry name" value="LuxR_C_like"/>
    <property type="match status" value="1"/>
</dbReference>
<dbReference type="PROSITE" id="PS50043">
    <property type="entry name" value="HTH_LUXR_2"/>
    <property type="match status" value="1"/>
</dbReference>
<proteinExistence type="predicted"/>
<keyword evidence="2" id="KW-0238">DNA-binding</keyword>
<feature type="domain" description="HTH luxR-type" evidence="4">
    <location>
        <begin position="776"/>
        <end position="841"/>
    </location>
</feature>
<dbReference type="PROSITE" id="PS00622">
    <property type="entry name" value="HTH_LUXR_1"/>
    <property type="match status" value="1"/>
</dbReference>
<dbReference type="PANTHER" id="PTHR44688:SF16">
    <property type="entry name" value="DNA-BINDING TRANSCRIPTIONAL ACTIVATOR DEVR_DOSR"/>
    <property type="match status" value="1"/>
</dbReference>
<dbReference type="AlphaFoldDB" id="A0A4V6PSZ0"/>
<dbReference type="Proteomes" id="UP000294901">
    <property type="component" value="Unassembled WGS sequence"/>
</dbReference>
<dbReference type="Gene3D" id="1.25.40.10">
    <property type="entry name" value="Tetratricopeptide repeat domain"/>
    <property type="match status" value="1"/>
</dbReference>
<dbReference type="Pfam" id="PF13191">
    <property type="entry name" value="AAA_16"/>
    <property type="match status" value="1"/>
</dbReference>
<evidence type="ECO:0000256" key="2">
    <source>
        <dbReference type="ARBA" id="ARBA00023125"/>
    </source>
</evidence>
<name>A0A4V6PSZ0_9ACTN</name>
<dbReference type="InterPro" id="IPR011990">
    <property type="entry name" value="TPR-like_helical_dom_sf"/>
</dbReference>
<dbReference type="EMBL" id="SNWR01000001">
    <property type="protein sequence ID" value="TDO42128.1"/>
    <property type="molecule type" value="Genomic_DNA"/>
</dbReference>
<reference evidence="5 6" key="1">
    <citation type="submission" date="2019-03" db="EMBL/GenBank/DDBJ databases">
        <title>Sequencing the genomes of 1000 actinobacteria strains.</title>
        <authorList>
            <person name="Klenk H.-P."/>
        </authorList>
    </citation>
    <scope>NUCLEOTIDE SEQUENCE [LARGE SCALE GENOMIC DNA]</scope>
    <source>
        <strain evidence="5 6">DSM 43805</strain>
    </source>
</reference>
<evidence type="ECO:0000259" key="4">
    <source>
        <dbReference type="PROSITE" id="PS50043"/>
    </source>
</evidence>
<gene>
    <name evidence="5" type="ORF">C8E87_5891</name>
</gene>
<dbReference type="SUPFAM" id="SSF52540">
    <property type="entry name" value="P-loop containing nucleoside triphosphate hydrolases"/>
    <property type="match status" value="1"/>
</dbReference>
<evidence type="ECO:0000256" key="3">
    <source>
        <dbReference type="ARBA" id="ARBA00023163"/>
    </source>
</evidence>
<comment type="caution">
    <text evidence="5">The sequence shown here is derived from an EMBL/GenBank/DDBJ whole genome shotgun (WGS) entry which is preliminary data.</text>
</comment>
<evidence type="ECO:0000256" key="1">
    <source>
        <dbReference type="ARBA" id="ARBA00023015"/>
    </source>
</evidence>
<dbReference type="InterPro" id="IPR000792">
    <property type="entry name" value="Tscrpt_reg_LuxR_C"/>
</dbReference>
<dbReference type="PANTHER" id="PTHR44688">
    <property type="entry name" value="DNA-BINDING TRANSCRIPTIONAL ACTIVATOR DEVR_DOSR"/>
    <property type="match status" value="1"/>
</dbReference>
<dbReference type="Gene3D" id="1.10.10.10">
    <property type="entry name" value="Winged helix-like DNA-binding domain superfamily/Winged helix DNA-binding domain"/>
    <property type="match status" value="1"/>
</dbReference>